<sequence>MTSGLPVAGPVRSPAASPLPRVRRKGRKGTSDRDNEEFPGPGKDLLSPRSVSETPVLHRRNKSMGKRKTRPGEIQVHNSWPPSASPLRPSLVDLNAISQLSVGAKPLPPIQKKASNGLGPVTEYEVEKGVKPTFEDLPSLQLYPNGIKKRSFYGAGVGGHAMQADKARPKDSQGNRSYAKQAYTDVFDQSSPKRNKTAQDTANDTGQLAVGRSEDGSSKGMSQNNRRNAVSRERHIQTRPTEAKQEEIISIDNNNGVLGQNNMATAPTGASWKVGQQGMT</sequence>
<accession>A0A9J7NA44</accession>
<dbReference type="GeneID" id="118430153"/>
<feature type="compositionally biased region" description="Basic and acidic residues" evidence="1">
    <location>
        <begin position="230"/>
        <end position="247"/>
    </location>
</feature>
<gene>
    <name evidence="3" type="primary">LOC118430153</name>
</gene>
<keyword evidence="2" id="KW-1185">Reference proteome</keyword>
<feature type="compositionally biased region" description="Polar residues" evidence="1">
    <location>
        <begin position="219"/>
        <end position="228"/>
    </location>
</feature>
<dbReference type="Proteomes" id="UP000001554">
    <property type="component" value="Chromosome 14"/>
</dbReference>
<feature type="compositionally biased region" description="Basic and acidic residues" evidence="1">
    <location>
        <begin position="163"/>
        <end position="173"/>
    </location>
</feature>
<feature type="compositionally biased region" description="Basic residues" evidence="1">
    <location>
        <begin position="57"/>
        <end position="69"/>
    </location>
</feature>
<evidence type="ECO:0000256" key="1">
    <source>
        <dbReference type="SAM" id="MobiDB-lite"/>
    </source>
</evidence>
<reference evidence="3" key="2">
    <citation type="submission" date="2025-08" db="UniProtKB">
        <authorList>
            <consortium name="RefSeq"/>
        </authorList>
    </citation>
    <scope>IDENTIFICATION</scope>
    <source>
        <strain evidence="3">S238N-H82</strain>
        <tissue evidence="3">Testes</tissue>
    </source>
</reference>
<dbReference type="AlphaFoldDB" id="A0A9J7NA44"/>
<feature type="region of interest" description="Disordered" evidence="1">
    <location>
        <begin position="159"/>
        <end position="280"/>
    </location>
</feature>
<feature type="region of interest" description="Disordered" evidence="1">
    <location>
        <begin position="1"/>
        <end position="85"/>
    </location>
</feature>
<evidence type="ECO:0000313" key="2">
    <source>
        <dbReference type="Proteomes" id="UP000001554"/>
    </source>
</evidence>
<name>A0A9J7NA44_BRAFL</name>
<protein>
    <submittedName>
        <fullName evidence="3">Uncharacterized protein LOC118430153</fullName>
    </submittedName>
</protein>
<feature type="compositionally biased region" description="Polar residues" evidence="1">
    <location>
        <begin position="251"/>
        <end position="265"/>
    </location>
</feature>
<evidence type="ECO:0000313" key="3">
    <source>
        <dbReference type="RefSeq" id="XP_035696756.1"/>
    </source>
</evidence>
<organism evidence="2 3">
    <name type="scientific">Branchiostoma floridae</name>
    <name type="common">Florida lancelet</name>
    <name type="synonym">Amphioxus</name>
    <dbReference type="NCBI Taxonomy" id="7739"/>
    <lineage>
        <taxon>Eukaryota</taxon>
        <taxon>Metazoa</taxon>
        <taxon>Chordata</taxon>
        <taxon>Cephalochordata</taxon>
        <taxon>Leptocardii</taxon>
        <taxon>Amphioxiformes</taxon>
        <taxon>Branchiostomatidae</taxon>
        <taxon>Branchiostoma</taxon>
    </lineage>
</organism>
<dbReference type="OrthoDB" id="10053025at2759"/>
<feature type="compositionally biased region" description="Polar residues" evidence="1">
    <location>
        <begin position="187"/>
        <end position="206"/>
    </location>
</feature>
<reference evidence="2" key="1">
    <citation type="journal article" date="2020" name="Nat. Ecol. Evol.">
        <title>Deeply conserved synteny resolves early events in vertebrate evolution.</title>
        <authorList>
            <person name="Simakov O."/>
            <person name="Marletaz F."/>
            <person name="Yue J.X."/>
            <person name="O'Connell B."/>
            <person name="Jenkins J."/>
            <person name="Brandt A."/>
            <person name="Calef R."/>
            <person name="Tung C.H."/>
            <person name="Huang T.K."/>
            <person name="Schmutz J."/>
            <person name="Satoh N."/>
            <person name="Yu J.K."/>
            <person name="Putnam N.H."/>
            <person name="Green R.E."/>
            <person name="Rokhsar D.S."/>
        </authorList>
    </citation>
    <scope>NUCLEOTIDE SEQUENCE [LARGE SCALE GENOMIC DNA]</scope>
    <source>
        <strain evidence="2">S238N-H82</strain>
    </source>
</reference>
<dbReference type="RefSeq" id="XP_035696756.1">
    <property type="nucleotide sequence ID" value="XM_035840863.1"/>
</dbReference>
<proteinExistence type="predicted"/>
<dbReference type="KEGG" id="bfo:118430153"/>